<dbReference type="RefSeq" id="WP_379287717.1">
    <property type="nucleotide sequence ID" value="NZ_JBHTIU010000028.1"/>
</dbReference>
<reference evidence="3" key="1">
    <citation type="journal article" date="2019" name="Int. J. Syst. Evol. Microbiol.">
        <title>The Global Catalogue of Microorganisms (GCM) 10K type strain sequencing project: providing services to taxonomists for standard genome sequencing and annotation.</title>
        <authorList>
            <consortium name="The Broad Institute Genomics Platform"/>
            <consortium name="The Broad Institute Genome Sequencing Center for Infectious Disease"/>
            <person name="Wu L."/>
            <person name="Ma J."/>
        </authorList>
    </citation>
    <scope>NUCLEOTIDE SEQUENCE [LARGE SCALE GENOMIC DNA]</scope>
    <source>
        <strain evidence="3">CCUG 57263</strain>
    </source>
</reference>
<keyword evidence="2" id="KW-0413">Isomerase</keyword>
<evidence type="ECO:0000313" key="3">
    <source>
        <dbReference type="Proteomes" id="UP001597120"/>
    </source>
</evidence>
<gene>
    <name evidence="2" type="ORF">ACFQ03_09485</name>
</gene>
<keyword evidence="3" id="KW-1185">Reference proteome</keyword>
<dbReference type="EMBL" id="JBHTIU010000028">
    <property type="protein sequence ID" value="MFD0869384.1"/>
    <property type="molecule type" value="Genomic_DNA"/>
</dbReference>
<comment type="caution">
    <text evidence="2">The sequence shown here is derived from an EMBL/GenBank/DDBJ whole genome shotgun (WGS) entry which is preliminary data.</text>
</comment>
<dbReference type="InterPro" id="IPR036237">
    <property type="entry name" value="Xyl_isomerase-like_sf"/>
</dbReference>
<dbReference type="SUPFAM" id="SSF51658">
    <property type="entry name" value="Xylose isomerase-like"/>
    <property type="match status" value="1"/>
</dbReference>
<evidence type="ECO:0000313" key="2">
    <source>
        <dbReference type="EMBL" id="MFD0869384.1"/>
    </source>
</evidence>
<dbReference type="Pfam" id="PF01261">
    <property type="entry name" value="AP_endonuc_2"/>
    <property type="match status" value="1"/>
</dbReference>
<organism evidence="2 3">
    <name type="scientific">Paenibacillus residui</name>
    <dbReference type="NCBI Taxonomy" id="629724"/>
    <lineage>
        <taxon>Bacteria</taxon>
        <taxon>Bacillati</taxon>
        <taxon>Bacillota</taxon>
        <taxon>Bacilli</taxon>
        <taxon>Bacillales</taxon>
        <taxon>Paenibacillaceae</taxon>
        <taxon>Paenibacillus</taxon>
    </lineage>
</organism>
<dbReference type="Proteomes" id="UP001597120">
    <property type="component" value="Unassembled WGS sequence"/>
</dbReference>
<accession>A0ABW3D9Y8</accession>
<dbReference type="PANTHER" id="PTHR12110:SF21">
    <property type="entry name" value="XYLOSE ISOMERASE-LIKE TIM BARREL DOMAIN-CONTAINING PROTEIN"/>
    <property type="match status" value="1"/>
</dbReference>
<dbReference type="InterPro" id="IPR050312">
    <property type="entry name" value="IolE/XylAMocC-like"/>
</dbReference>
<evidence type="ECO:0000259" key="1">
    <source>
        <dbReference type="Pfam" id="PF01261"/>
    </source>
</evidence>
<sequence>MKFGLTRAGIGSIGSDEQWLQAAAEFGFQVIDGDPVGLVQRHGVQGAAELLARHQVTLGSFGLPVDWRTTDQAFREGLPKLLEAAEAAAALGCKSCCTYILPSTDDAPAPFMARAVKRLRLCAQWLGAYGIKLGLEYVGPHHLRSQWKHPFIWTQADTLALIEAIGEPNVGLLVDSFHWYTTELTYNDIANLPAHLIVHVHINDAPPVPVDQVRDNERLYPGEGVIDLAAFLQALHKSGYQGAVTQEVLTKEPPQEDARELMERSRKALDRVLAAAGLDLLKSRL</sequence>
<proteinExistence type="predicted"/>
<protein>
    <submittedName>
        <fullName evidence="2">Sugar phosphate isomerase/epimerase family protein</fullName>
    </submittedName>
</protein>
<dbReference type="GO" id="GO:0016853">
    <property type="term" value="F:isomerase activity"/>
    <property type="evidence" value="ECO:0007669"/>
    <property type="project" value="UniProtKB-KW"/>
</dbReference>
<dbReference type="Gene3D" id="3.20.20.150">
    <property type="entry name" value="Divalent-metal-dependent TIM barrel enzymes"/>
    <property type="match status" value="1"/>
</dbReference>
<dbReference type="InterPro" id="IPR013022">
    <property type="entry name" value="Xyl_isomerase-like_TIM-brl"/>
</dbReference>
<name>A0ABW3D9Y8_9BACL</name>
<feature type="domain" description="Xylose isomerase-like TIM barrel" evidence="1">
    <location>
        <begin position="20"/>
        <end position="267"/>
    </location>
</feature>
<dbReference type="PANTHER" id="PTHR12110">
    <property type="entry name" value="HYDROXYPYRUVATE ISOMERASE"/>
    <property type="match status" value="1"/>
</dbReference>